<accession>A0AA88WW68</accession>
<keyword evidence="4" id="KW-0833">Ubl conjugation pathway</keyword>
<dbReference type="PANTHER" id="PTHR14957:SF1">
    <property type="entry name" value="UBIQUITIN-LIKE-CONJUGATING ENZYME ATG10"/>
    <property type="match status" value="1"/>
</dbReference>
<name>A0AA88WW68_9ASTE</name>
<dbReference type="GO" id="GO:0005829">
    <property type="term" value="C:cytosol"/>
    <property type="evidence" value="ECO:0007669"/>
    <property type="project" value="TreeGrafter"/>
</dbReference>
<dbReference type="Proteomes" id="UP001188597">
    <property type="component" value="Unassembled WGS sequence"/>
</dbReference>
<dbReference type="GO" id="GO:0032446">
    <property type="term" value="P:protein modification by small protein conjugation"/>
    <property type="evidence" value="ECO:0007669"/>
    <property type="project" value="TreeGrafter"/>
</dbReference>
<comment type="similarity">
    <text evidence="1">Belongs to the ATG10 family.</text>
</comment>
<keyword evidence="8" id="KW-1185">Reference proteome</keyword>
<dbReference type="GO" id="GO:0000422">
    <property type="term" value="P:autophagy of mitochondrion"/>
    <property type="evidence" value="ECO:0007669"/>
    <property type="project" value="TreeGrafter"/>
</dbReference>
<proteinExistence type="inferred from homology"/>
<keyword evidence="5" id="KW-0072">Autophagy</keyword>
<sequence length="237" mass="27085">MVSDQATVDVSSWNGTLSLSDFRESASAFAEKWKEFNSAVPQWSWVVCPPRPWIAARDVDGYLSLKNAFLPRYKEEDNIGGCQIGEEEPSCSDVNERTDNAILVRSYGHEVHFYDFHVVYNSSYRVPVLYFRAYCSDGQPLTLSDIKEELPASSMKMLKECKWTFITEEEHPYLNRPWYTLHPCGTSEWMKLLFANDALVAKDGVVAEQYLVSWFSVVGQVVGLKTPLEMLHSCTRL</sequence>
<dbReference type="EMBL" id="JAVXUP010000292">
    <property type="protein sequence ID" value="KAK3031840.1"/>
    <property type="molecule type" value="Genomic_DNA"/>
</dbReference>
<dbReference type="PANTHER" id="PTHR14957">
    <property type="entry name" value="UBIQUITIN-LIKE-CONJUGATING ENZYME ATG10"/>
    <property type="match status" value="1"/>
</dbReference>
<evidence type="ECO:0000256" key="6">
    <source>
        <dbReference type="ARBA" id="ARBA00029833"/>
    </source>
</evidence>
<gene>
    <name evidence="7" type="ORF">RJ639_035977</name>
</gene>
<evidence type="ECO:0000313" key="7">
    <source>
        <dbReference type="EMBL" id="KAK3031840.1"/>
    </source>
</evidence>
<dbReference type="InterPro" id="IPR007135">
    <property type="entry name" value="Atg3/Atg10"/>
</dbReference>
<dbReference type="Pfam" id="PF03987">
    <property type="entry name" value="Autophagy_act_C"/>
    <property type="match status" value="1"/>
</dbReference>
<reference evidence="7" key="1">
    <citation type="submission" date="2022-12" db="EMBL/GenBank/DDBJ databases">
        <title>Draft genome assemblies for two species of Escallonia (Escalloniales).</title>
        <authorList>
            <person name="Chanderbali A."/>
            <person name="Dervinis C."/>
            <person name="Anghel I."/>
            <person name="Soltis D."/>
            <person name="Soltis P."/>
            <person name="Zapata F."/>
        </authorList>
    </citation>
    <scope>NUCLEOTIDE SEQUENCE</scope>
    <source>
        <strain evidence="7">UCBG64.0493</strain>
        <tissue evidence="7">Leaf</tissue>
    </source>
</reference>
<evidence type="ECO:0000256" key="1">
    <source>
        <dbReference type="ARBA" id="ARBA00005696"/>
    </source>
</evidence>
<evidence type="ECO:0000256" key="5">
    <source>
        <dbReference type="ARBA" id="ARBA00023006"/>
    </source>
</evidence>
<dbReference type="GO" id="GO:0061651">
    <property type="term" value="F:Atg12 conjugating enzyme activity"/>
    <property type="evidence" value="ECO:0007669"/>
    <property type="project" value="TreeGrafter"/>
</dbReference>
<comment type="caution">
    <text evidence="7">The sequence shown here is derived from an EMBL/GenBank/DDBJ whole genome shotgun (WGS) entry which is preliminary data.</text>
</comment>
<keyword evidence="3" id="KW-0808">Transferase</keyword>
<evidence type="ECO:0000256" key="3">
    <source>
        <dbReference type="ARBA" id="ARBA00022679"/>
    </source>
</evidence>
<organism evidence="7 8">
    <name type="scientific">Escallonia herrerae</name>
    <dbReference type="NCBI Taxonomy" id="1293975"/>
    <lineage>
        <taxon>Eukaryota</taxon>
        <taxon>Viridiplantae</taxon>
        <taxon>Streptophyta</taxon>
        <taxon>Embryophyta</taxon>
        <taxon>Tracheophyta</taxon>
        <taxon>Spermatophyta</taxon>
        <taxon>Magnoliopsida</taxon>
        <taxon>eudicotyledons</taxon>
        <taxon>Gunneridae</taxon>
        <taxon>Pentapetalae</taxon>
        <taxon>asterids</taxon>
        <taxon>campanulids</taxon>
        <taxon>Escalloniales</taxon>
        <taxon>Escalloniaceae</taxon>
        <taxon>Escallonia</taxon>
    </lineage>
</organism>
<dbReference type="AlphaFoldDB" id="A0AA88WW68"/>
<protein>
    <recommendedName>
        <fullName evidence="2">Ubiquitin-like-conjugating enzyme ATG10</fullName>
    </recommendedName>
    <alternativeName>
        <fullName evidence="6">Autophagy-related protein 10</fullName>
    </alternativeName>
</protein>
<evidence type="ECO:0000256" key="4">
    <source>
        <dbReference type="ARBA" id="ARBA00022786"/>
    </source>
</evidence>
<evidence type="ECO:0000256" key="2">
    <source>
        <dbReference type="ARBA" id="ARBA00021099"/>
    </source>
</evidence>
<dbReference type="Gene3D" id="3.30.1460.50">
    <property type="match status" value="1"/>
</dbReference>
<evidence type="ECO:0000313" key="8">
    <source>
        <dbReference type="Proteomes" id="UP001188597"/>
    </source>
</evidence>
<dbReference type="GO" id="GO:0000045">
    <property type="term" value="P:autophagosome assembly"/>
    <property type="evidence" value="ECO:0007669"/>
    <property type="project" value="TreeGrafter"/>
</dbReference>